<keyword evidence="1" id="KW-1133">Transmembrane helix</keyword>
<reference evidence="3 4" key="1">
    <citation type="submission" date="2015-10" db="EMBL/GenBank/DDBJ databases">
        <title>Candidatus Desulfofervidus auxilii, a hydrogenotrophic sulfate-reducing bacterium involved in the thermophilic anaerobic oxidation of methane.</title>
        <authorList>
            <person name="Krukenberg V."/>
            <person name="Richter M."/>
            <person name="Wegener G."/>
        </authorList>
    </citation>
    <scope>NUCLEOTIDE SEQUENCE [LARGE SCALE GENOMIC DNA]</scope>
    <source>
        <strain evidence="3 4">HS1</strain>
    </source>
</reference>
<dbReference type="KEGG" id="daw:HS1_001894"/>
<dbReference type="EMBL" id="CP013015">
    <property type="protein sequence ID" value="AMM41688.1"/>
    <property type="molecule type" value="Genomic_DNA"/>
</dbReference>
<sequence length="144" mass="14967">MKRLLSVLVGVFFLLGSAVLAEAYPITAQDISNGGTSGLFSSSVLGENLALKAMPGSTTGEPYDGKNGYNGLGHIFSDLFSNTAVKTLEFYAVQQGSGGSNSDSHFSINCNVQVAPVPIPPTILLLGSGLLGFGLLSRRKKVNT</sequence>
<organism evidence="3 4">
    <name type="scientific">Desulfofervidus auxilii</name>
    <dbReference type="NCBI Taxonomy" id="1621989"/>
    <lineage>
        <taxon>Bacteria</taxon>
        <taxon>Pseudomonadati</taxon>
        <taxon>Thermodesulfobacteriota</taxon>
        <taxon>Candidatus Desulfofervidia</taxon>
        <taxon>Candidatus Desulfofervidales</taxon>
        <taxon>Candidatus Desulfofervidaceae</taxon>
        <taxon>Candidatus Desulfofervidus</taxon>
    </lineage>
</organism>
<feature type="transmembrane region" description="Helical" evidence="1">
    <location>
        <begin position="117"/>
        <end position="136"/>
    </location>
</feature>
<name>A0A7U4TIU0_DESA2</name>
<evidence type="ECO:0000313" key="4">
    <source>
        <dbReference type="Proteomes" id="UP000070560"/>
    </source>
</evidence>
<accession>A0A7U4TIU0</accession>
<gene>
    <name evidence="3" type="ORF">HS1_001894</name>
</gene>
<keyword evidence="2" id="KW-0732">Signal</keyword>
<feature type="chain" id="PRO_5031120663" evidence="2">
    <location>
        <begin position="24"/>
        <end position="144"/>
    </location>
</feature>
<feature type="signal peptide" evidence="2">
    <location>
        <begin position="1"/>
        <end position="23"/>
    </location>
</feature>
<evidence type="ECO:0000256" key="1">
    <source>
        <dbReference type="SAM" id="Phobius"/>
    </source>
</evidence>
<dbReference type="AlphaFoldDB" id="A0A7U4TIU0"/>
<evidence type="ECO:0000256" key="2">
    <source>
        <dbReference type="SAM" id="SignalP"/>
    </source>
</evidence>
<keyword evidence="1" id="KW-0472">Membrane</keyword>
<proteinExistence type="predicted"/>
<keyword evidence="4" id="KW-1185">Reference proteome</keyword>
<evidence type="ECO:0000313" key="3">
    <source>
        <dbReference type="EMBL" id="AMM41688.1"/>
    </source>
</evidence>
<dbReference type="Proteomes" id="UP000070560">
    <property type="component" value="Chromosome"/>
</dbReference>
<protein>
    <submittedName>
        <fullName evidence="3">Membrane protein</fullName>
    </submittedName>
</protein>
<keyword evidence="1" id="KW-0812">Transmembrane</keyword>
<dbReference type="RefSeq" id="WP_066064515.1">
    <property type="nucleotide sequence ID" value="NZ_CP013015.1"/>
</dbReference>